<keyword evidence="3 14" id="KW-0813">Transport</keyword>
<evidence type="ECO:0000256" key="10">
    <source>
        <dbReference type="ARBA" id="ARBA00023077"/>
    </source>
</evidence>
<keyword evidence="11 14" id="KW-0472">Membrane</keyword>
<keyword evidence="10 16" id="KW-0798">TonB box</keyword>
<dbReference type="CDD" id="cd01347">
    <property type="entry name" value="ligand_gated_channel"/>
    <property type="match status" value="1"/>
</dbReference>
<keyword evidence="6 14" id="KW-0812">Transmembrane</keyword>
<evidence type="ECO:0000256" key="7">
    <source>
        <dbReference type="ARBA" id="ARBA00022729"/>
    </source>
</evidence>
<evidence type="ECO:0000256" key="8">
    <source>
        <dbReference type="ARBA" id="ARBA00023004"/>
    </source>
</evidence>
<dbReference type="PROSITE" id="PS01156">
    <property type="entry name" value="TONB_DEPENDENT_REC_2"/>
    <property type="match status" value="1"/>
</dbReference>
<dbReference type="InterPro" id="IPR039426">
    <property type="entry name" value="TonB-dep_rcpt-like"/>
</dbReference>
<gene>
    <name evidence="20" type="ORF">EV668_0760</name>
</gene>
<evidence type="ECO:0000256" key="15">
    <source>
        <dbReference type="PROSITE-ProRule" id="PRU10144"/>
    </source>
</evidence>
<evidence type="ECO:0000256" key="9">
    <source>
        <dbReference type="ARBA" id="ARBA00023065"/>
    </source>
</evidence>
<evidence type="ECO:0000313" key="20">
    <source>
        <dbReference type="EMBL" id="TDR93498.1"/>
    </source>
</evidence>
<feature type="domain" description="TonB-dependent receptor-like beta-barrel" evidence="18">
    <location>
        <begin position="379"/>
        <end position="812"/>
    </location>
</feature>
<keyword evidence="5" id="KW-0410">Iron transport</keyword>
<evidence type="ECO:0000256" key="11">
    <source>
        <dbReference type="ARBA" id="ARBA00023136"/>
    </source>
</evidence>
<dbReference type="GO" id="GO:0015344">
    <property type="term" value="F:siderophore uptake transmembrane transporter activity"/>
    <property type="evidence" value="ECO:0007669"/>
    <property type="project" value="TreeGrafter"/>
</dbReference>
<dbReference type="AlphaFoldDB" id="A0A4R7C537"/>
<organism evidence="20 21">
    <name type="scientific">Enterovirga rhinocerotis</name>
    <dbReference type="NCBI Taxonomy" id="1339210"/>
    <lineage>
        <taxon>Bacteria</taxon>
        <taxon>Pseudomonadati</taxon>
        <taxon>Pseudomonadota</taxon>
        <taxon>Alphaproteobacteria</taxon>
        <taxon>Hyphomicrobiales</taxon>
        <taxon>Methylobacteriaceae</taxon>
        <taxon>Enterovirga</taxon>
    </lineage>
</organism>
<dbReference type="GO" id="GO:0038023">
    <property type="term" value="F:signaling receptor activity"/>
    <property type="evidence" value="ECO:0007669"/>
    <property type="project" value="InterPro"/>
</dbReference>
<keyword evidence="9" id="KW-0406">Ion transport</keyword>
<dbReference type="InterPro" id="IPR010105">
    <property type="entry name" value="TonB_sidphr_rcpt"/>
</dbReference>
<evidence type="ECO:0000256" key="6">
    <source>
        <dbReference type="ARBA" id="ARBA00022692"/>
    </source>
</evidence>
<feature type="region of interest" description="Disordered" evidence="17">
    <location>
        <begin position="1"/>
        <end position="35"/>
    </location>
</feature>
<comment type="similarity">
    <text evidence="2 14 16">Belongs to the TonB-dependent receptor family.</text>
</comment>
<evidence type="ECO:0000256" key="1">
    <source>
        <dbReference type="ARBA" id="ARBA00004571"/>
    </source>
</evidence>
<reference evidence="20 21" key="1">
    <citation type="submission" date="2019-03" db="EMBL/GenBank/DDBJ databases">
        <title>Genomic Encyclopedia of Type Strains, Phase IV (KMG-IV): sequencing the most valuable type-strain genomes for metagenomic binning, comparative biology and taxonomic classification.</title>
        <authorList>
            <person name="Goeker M."/>
        </authorList>
    </citation>
    <scope>NUCLEOTIDE SEQUENCE [LARGE SCALE GENOMIC DNA]</scope>
    <source>
        <strain evidence="20 21">DSM 25903</strain>
    </source>
</reference>
<comment type="subcellular location">
    <subcellularLocation>
        <location evidence="1 14">Cell outer membrane</location>
        <topology evidence="1 14">Multi-pass membrane protein</topology>
    </subcellularLocation>
</comment>
<keyword evidence="12 20" id="KW-0675">Receptor</keyword>
<dbReference type="EMBL" id="SNZR01000011">
    <property type="protein sequence ID" value="TDR93498.1"/>
    <property type="molecule type" value="Genomic_DNA"/>
</dbReference>
<keyword evidence="21" id="KW-1185">Reference proteome</keyword>
<dbReference type="InterPro" id="IPR012910">
    <property type="entry name" value="Plug_dom"/>
</dbReference>
<dbReference type="PANTHER" id="PTHR32552">
    <property type="entry name" value="FERRICHROME IRON RECEPTOR-RELATED"/>
    <property type="match status" value="1"/>
</dbReference>
<dbReference type="SUPFAM" id="SSF56935">
    <property type="entry name" value="Porins"/>
    <property type="match status" value="1"/>
</dbReference>
<evidence type="ECO:0000256" key="2">
    <source>
        <dbReference type="ARBA" id="ARBA00009810"/>
    </source>
</evidence>
<evidence type="ECO:0000256" key="13">
    <source>
        <dbReference type="ARBA" id="ARBA00023237"/>
    </source>
</evidence>
<evidence type="ECO:0000256" key="4">
    <source>
        <dbReference type="ARBA" id="ARBA00022452"/>
    </source>
</evidence>
<dbReference type="GO" id="GO:0009279">
    <property type="term" value="C:cell outer membrane"/>
    <property type="evidence" value="ECO:0007669"/>
    <property type="project" value="UniProtKB-SubCell"/>
</dbReference>
<sequence length="842" mass="91160">MSQSPLKAHRPAAPGASTRPSAPSHPRPRTTTAAHAAWDADIHSEAPFPRADEAPALASETRIGAMQHYNIAIRTMRAFSLTPLLAGTALGTLMVPLAPETARAQQASDLPPIVVQAPRAAPAPRRPTASTGPSTRAPRAAARRQAAPRIAQPIQPVASAASQPAAPVPGARGNTAAAQGLNLATPGTSGSRLGLTPFQTPASIEIISGQKIRDRGQNTVAEAVTQNGTGITTIGSPGNGMTALTSRGFSGVNSVMNLYDGTRLYVGSGTITFPSDTWNIDRIEVLRGPASVLYGEGAIGGIVNVVPKKATFERVNEIRIGYGSDNTKRLALDSGGAITDQIAYRLNISGNHAEGWLKQNGEFSNLAVSGALLWQAAPNLAFTVTHDYGYQKPMSYFGTPLINGRVPSSIRFNNYNVSDHSNVFRDQITQFKTEWSPTDNLTIRNTAYYLTSNRHWRNAESYRYNAATGQVGRSSFIEIFHAQEQIGNRLDATWRADILGFKNTLVAGFDVNHIAFKNFGNSPYGGTDTVPLFGFNPGVFNRTDLSTAGFRSKTDQAAFFAENRLQLTDQFAVIGGLRYDSIRMKREDVRGIAAPFAKDFDATTYRIGAVYNPLPDTAIYAQYATAVDPVGPLVSLNLTQSQYQLSTGRQVEAGIKQSLWGGRGEITLAGYHIEKDNLLTQTAPGVTQQVGTQSARGFEAAASFVVMEWLRVEGSLALLHARYDRFDERVNATTNVSRRGNRPTDVPNEIANLWVSWAFAPRWEARAGLQYVGATFSDPGNQYKRPSYTLVNASLDYRVTDNSRLSLRGYNLTDEVYATRGSSSTWLLGRPRSVEMSYTVAF</sequence>
<feature type="compositionally biased region" description="Low complexity" evidence="17">
    <location>
        <begin position="136"/>
        <end position="148"/>
    </location>
</feature>
<name>A0A4R7C537_9HYPH</name>
<dbReference type="InterPro" id="IPR010917">
    <property type="entry name" value="TonB_rcpt_CS"/>
</dbReference>
<keyword evidence="7" id="KW-0732">Signal</keyword>
<dbReference type="InterPro" id="IPR037066">
    <property type="entry name" value="Plug_dom_sf"/>
</dbReference>
<dbReference type="GO" id="GO:0015891">
    <property type="term" value="P:siderophore transport"/>
    <property type="evidence" value="ECO:0007669"/>
    <property type="project" value="InterPro"/>
</dbReference>
<dbReference type="Proteomes" id="UP000295122">
    <property type="component" value="Unassembled WGS sequence"/>
</dbReference>
<dbReference type="Pfam" id="PF00593">
    <property type="entry name" value="TonB_dep_Rec_b-barrel"/>
    <property type="match status" value="1"/>
</dbReference>
<evidence type="ECO:0000256" key="16">
    <source>
        <dbReference type="RuleBase" id="RU003357"/>
    </source>
</evidence>
<feature type="region of interest" description="Disordered" evidence="17">
    <location>
        <begin position="118"/>
        <end position="148"/>
    </location>
</feature>
<dbReference type="InterPro" id="IPR036942">
    <property type="entry name" value="Beta-barrel_TonB_sf"/>
</dbReference>
<accession>A0A4R7C537</accession>
<evidence type="ECO:0000256" key="5">
    <source>
        <dbReference type="ARBA" id="ARBA00022496"/>
    </source>
</evidence>
<dbReference type="InterPro" id="IPR000531">
    <property type="entry name" value="Beta-barrel_TonB"/>
</dbReference>
<keyword evidence="8" id="KW-0408">Iron</keyword>
<dbReference type="Gene3D" id="2.170.130.10">
    <property type="entry name" value="TonB-dependent receptor, plug domain"/>
    <property type="match status" value="1"/>
</dbReference>
<feature type="compositionally biased region" description="Low complexity" evidence="17">
    <location>
        <begin position="118"/>
        <end position="127"/>
    </location>
</feature>
<evidence type="ECO:0000256" key="14">
    <source>
        <dbReference type="PROSITE-ProRule" id="PRU01360"/>
    </source>
</evidence>
<dbReference type="NCBIfam" id="TIGR01783">
    <property type="entry name" value="TonB-siderophor"/>
    <property type="match status" value="1"/>
</dbReference>
<feature type="short sequence motif" description="TonB C-terminal box" evidence="15">
    <location>
        <begin position="825"/>
        <end position="842"/>
    </location>
</feature>
<protein>
    <submittedName>
        <fullName evidence="20">Iron complex outermembrane receptor protein</fullName>
    </submittedName>
</protein>
<feature type="domain" description="TonB-dependent receptor plug" evidence="19">
    <location>
        <begin position="199"/>
        <end position="302"/>
    </location>
</feature>
<comment type="caution">
    <text evidence="20">The sequence shown here is derived from an EMBL/GenBank/DDBJ whole genome shotgun (WGS) entry which is preliminary data.</text>
</comment>
<evidence type="ECO:0000259" key="18">
    <source>
        <dbReference type="Pfam" id="PF00593"/>
    </source>
</evidence>
<dbReference type="Gene3D" id="2.40.170.20">
    <property type="entry name" value="TonB-dependent receptor, beta-barrel domain"/>
    <property type="match status" value="1"/>
</dbReference>
<evidence type="ECO:0000313" key="21">
    <source>
        <dbReference type="Proteomes" id="UP000295122"/>
    </source>
</evidence>
<dbReference type="PANTHER" id="PTHR32552:SF84">
    <property type="entry name" value="TONB-DEPENDENT RECEPTOR-RELATED"/>
    <property type="match status" value="1"/>
</dbReference>
<keyword evidence="13 14" id="KW-0998">Cell outer membrane</keyword>
<evidence type="ECO:0000259" key="19">
    <source>
        <dbReference type="Pfam" id="PF07715"/>
    </source>
</evidence>
<proteinExistence type="inferred from homology"/>
<evidence type="ECO:0000256" key="12">
    <source>
        <dbReference type="ARBA" id="ARBA00023170"/>
    </source>
</evidence>
<evidence type="ECO:0000256" key="17">
    <source>
        <dbReference type="SAM" id="MobiDB-lite"/>
    </source>
</evidence>
<evidence type="ECO:0000256" key="3">
    <source>
        <dbReference type="ARBA" id="ARBA00022448"/>
    </source>
</evidence>
<keyword evidence="4 14" id="KW-1134">Transmembrane beta strand</keyword>
<dbReference type="Pfam" id="PF07715">
    <property type="entry name" value="Plug"/>
    <property type="match status" value="1"/>
</dbReference>
<dbReference type="PROSITE" id="PS52016">
    <property type="entry name" value="TONB_DEPENDENT_REC_3"/>
    <property type="match status" value="1"/>
</dbReference>